<organism evidence="3 4">
    <name type="scientific">Streptomyces chengmaiensis</name>
    <dbReference type="NCBI Taxonomy" id="3040919"/>
    <lineage>
        <taxon>Bacteria</taxon>
        <taxon>Bacillati</taxon>
        <taxon>Actinomycetota</taxon>
        <taxon>Actinomycetes</taxon>
        <taxon>Kitasatosporales</taxon>
        <taxon>Streptomycetaceae</taxon>
        <taxon>Streptomyces</taxon>
    </lineage>
</organism>
<evidence type="ECO:0000313" key="3">
    <source>
        <dbReference type="EMBL" id="MDH2393380.1"/>
    </source>
</evidence>
<keyword evidence="2" id="KW-0812">Transmembrane</keyword>
<dbReference type="RefSeq" id="WP_279932630.1">
    <property type="nucleotide sequence ID" value="NZ_JARWBG010000065.1"/>
</dbReference>
<evidence type="ECO:0000256" key="1">
    <source>
        <dbReference type="SAM" id="MobiDB-lite"/>
    </source>
</evidence>
<reference evidence="3 4" key="1">
    <citation type="submission" date="2023-04" db="EMBL/GenBank/DDBJ databases">
        <title>Streptomyces chengmaiensis sp. nov. isolated from the stem of mangrove plant in Hainan.</title>
        <authorList>
            <person name="Huang X."/>
            <person name="Zhou S."/>
            <person name="Chu X."/>
            <person name="Xie Y."/>
            <person name="Lin Y."/>
        </authorList>
    </citation>
    <scope>NUCLEOTIDE SEQUENCE [LARGE SCALE GENOMIC DNA]</scope>
    <source>
        <strain evidence="3 4">HNM0663</strain>
    </source>
</reference>
<feature type="transmembrane region" description="Helical" evidence="2">
    <location>
        <begin position="90"/>
        <end position="112"/>
    </location>
</feature>
<sequence>MTADARAPQTPDPATASPRHAEQERRRTRRIEVWSIAWGLLALVIWGWFAFLMLVDYGPEFGNGPMCRGPLVGPSSEDVLCRDPLRQWPALLGILALASIATVTAAATTVYAKVLSRLARRDEPGVRPQG</sequence>
<evidence type="ECO:0000313" key="4">
    <source>
        <dbReference type="Proteomes" id="UP001223144"/>
    </source>
</evidence>
<dbReference type="Proteomes" id="UP001223144">
    <property type="component" value="Unassembled WGS sequence"/>
</dbReference>
<keyword evidence="2" id="KW-0472">Membrane</keyword>
<keyword evidence="4" id="KW-1185">Reference proteome</keyword>
<dbReference type="EMBL" id="JARWBG010000065">
    <property type="protein sequence ID" value="MDH2393380.1"/>
    <property type="molecule type" value="Genomic_DNA"/>
</dbReference>
<gene>
    <name evidence="3" type="ORF">QCN29_32375</name>
</gene>
<evidence type="ECO:0008006" key="5">
    <source>
        <dbReference type="Google" id="ProtNLM"/>
    </source>
</evidence>
<comment type="caution">
    <text evidence="3">The sequence shown here is derived from an EMBL/GenBank/DDBJ whole genome shotgun (WGS) entry which is preliminary data.</text>
</comment>
<feature type="region of interest" description="Disordered" evidence="1">
    <location>
        <begin position="1"/>
        <end position="23"/>
    </location>
</feature>
<proteinExistence type="predicted"/>
<protein>
    <recommendedName>
        <fullName evidence="5">Integral membrane protein</fullName>
    </recommendedName>
</protein>
<keyword evidence="2" id="KW-1133">Transmembrane helix</keyword>
<accession>A0ABT6HXP5</accession>
<feature type="transmembrane region" description="Helical" evidence="2">
    <location>
        <begin position="33"/>
        <end position="55"/>
    </location>
</feature>
<evidence type="ECO:0000256" key="2">
    <source>
        <dbReference type="SAM" id="Phobius"/>
    </source>
</evidence>
<name>A0ABT6HXP5_9ACTN</name>